<feature type="domain" description="IclR-ED" evidence="5">
    <location>
        <begin position="110"/>
        <end position="336"/>
    </location>
</feature>
<dbReference type="PROSITE" id="PS51078">
    <property type="entry name" value="ICLR_ED"/>
    <property type="match status" value="1"/>
</dbReference>
<dbReference type="InterPro" id="IPR029016">
    <property type="entry name" value="GAF-like_dom_sf"/>
</dbReference>
<dbReference type="InterPro" id="IPR005471">
    <property type="entry name" value="Tscrpt_reg_IclR_N"/>
</dbReference>
<evidence type="ECO:0000259" key="5">
    <source>
        <dbReference type="PROSITE" id="PS51078"/>
    </source>
</evidence>
<name>A0A1Z4F385_9MYCO</name>
<gene>
    <name evidence="6" type="ORF">MSTE_04357</name>
</gene>
<dbReference type="KEGG" id="mste:MSTE_04357"/>
<accession>A0A1Z4F385</accession>
<keyword evidence="3" id="KW-0804">Transcription</keyword>
<dbReference type="GO" id="GO:0003700">
    <property type="term" value="F:DNA-binding transcription factor activity"/>
    <property type="evidence" value="ECO:0007669"/>
    <property type="project" value="TreeGrafter"/>
</dbReference>
<dbReference type="GO" id="GO:0045892">
    <property type="term" value="P:negative regulation of DNA-templated transcription"/>
    <property type="evidence" value="ECO:0007669"/>
    <property type="project" value="TreeGrafter"/>
</dbReference>
<dbReference type="Gene3D" id="1.10.10.10">
    <property type="entry name" value="Winged helix-like DNA-binding domain superfamily/Winged helix DNA-binding domain"/>
    <property type="match status" value="1"/>
</dbReference>
<dbReference type="Pfam" id="PF09339">
    <property type="entry name" value="HTH_IclR"/>
    <property type="match status" value="1"/>
</dbReference>
<keyword evidence="2" id="KW-0238">DNA-binding</keyword>
<dbReference type="InterPro" id="IPR036388">
    <property type="entry name" value="WH-like_DNA-bd_sf"/>
</dbReference>
<reference evidence="7" key="1">
    <citation type="journal article" date="2017" name="Genome Announc.">
        <title>Complete Genome Sequence of Mycobacterium stephanolepidis.</title>
        <authorList>
            <person name="Fukano H."/>
            <person name="Yoshida M."/>
            <person name="Katayama Y."/>
            <person name="Omatsu T."/>
            <person name="Mizutani T."/>
            <person name="Kurata O."/>
            <person name="Wada S."/>
            <person name="Hoshino Y."/>
        </authorList>
    </citation>
    <scope>NUCLEOTIDE SEQUENCE [LARGE SCALE GENOMIC DNA]</scope>
    <source>
        <strain evidence="7">NJB0901</strain>
    </source>
</reference>
<evidence type="ECO:0000256" key="2">
    <source>
        <dbReference type="ARBA" id="ARBA00023125"/>
    </source>
</evidence>
<dbReference type="SUPFAM" id="SSF46785">
    <property type="entry name" value="Winged helix' DNA-binding domain"/>
    <property type="match status" value="1"/>
</dbReference>
<dbReference type="AlphaFoldDB" id="A0A1Z4F385"/>
<dbReference type="SMART" id="SM00346">
    <property type="entry name" value="HTH_ICLR"/>
    <property type="match status" value="1"/>
</dbReference>
<feature type="domain" description="HTH iclR-type" evidence="4">
    <location>
        <begin position="46"/>
        <end position="109"/>
    </location>
</feature>
<dbReference type="SUPFAM" id="SSF55781">
    <property type="entry name" value="GAF domain-like"/>
    <property type="match status" value="1"/>
</dbReference>
<dbReference type="InterPro" id="IPR014757">
    <property type="entry name" value="Tscrpt_reg_IclR_C"/>
</dbReference>
<dbReference type="InterPro" id="IPR036390">
    <property type="entry name" value="WH_DNA-bd_sf"/>
</dbReference>
<dbReference type="EMBL" id="AP018165">
    <property type="protein sequence ID" value="BAX99651.1"/>
    <property type="molecule type" value="Genomic_DNA"/>
</dbReference>
<evidence type="ECO:0000256" key="3">
    <source>
        <dbReference type="ARBA" id="ARBA00023163"/>
    </source>
</evidence>
<evidence type="ECO:0000256" key="1">
    <source>
        <dbReference type="ARBA" id="ARBA00023015"/>
    </source>
</evidence>
<dbReference type="GO" id="GO:0003677">
    <property type="term" value="F:DNA binding"/>
    <property type="evidence" value="ECO:0007669"/>
    <property type="project" value="UniProtKB-KW"/>
</dbReference>
<dbReference type="InterPro" id="IPR050707">
    <property type="entry name" value="HTH_MetabolicPath_Reg"/>
</dbReference>
<dbReference type="Gene3D" id="3.30.450.40">
    <property type="match status" value="1"/>
</dbReference>
<dbReference type="Proteomes" id="UP000217954">
    <property type="component" value="Chromosome"/>
</dbReference>
<keyword evidence="7" id="KW-1185">Reference proteome</keyword>
<sequence>MCTAVVESLQTLERPARYVKNVRIYTGAQEVSPVVEERDNGAGRTSPPTERVMAVLDFLARHRTERFGLSELARRLGLSKPTCLGIVTTLAESGYLIRDDRDKTYSLGPALIRVGRAAQESLRAKPASRDQLLTLTREFGHTAALSAVVSDRVTVLEVVSDPDHPVRVEVGQSYPFTPPVGLMFVLWDTDETIASWLGKDPTAPGRTADDRLRKVIEECRADGYLVELLTPAGRQLYSLMAGVPGDIPNELRALLGEIVSGIGERVYLRSENYTVGSGAKVRHRVNVMSAPVYDHNGKQAMVASLYIGDDLTDAEITVRAKALVHTADGITEHIGGTKPA</sequence>
<keyword evidence="1" id="KW-0805">Transcription regulation</keyword>
<protein>
    <submittedName>
        <fullName evidence="6">Putative transcriptional regulator, IclR family protein</fullName>
    </submittedName>
</protein>
<dbReference type="PROSITE" id="PS51077">
    <property type="entry name" value="HTH_ICLR"/>
    <property type="match status" value="1"/>
</dbReference>
<reference evidence="6 7" key="2">
    <citation type="journal article" date="2017" name="Int. J. Syst. Evol. Microbiol.">
        <title>Mycobacterium stephanolepidis sp. nov., a rapidly growing species related to Mycobacterium chelonae, isolated from marine teleost fish, Stephanolepis cirrhifer.</title>
        <authorList>
            <person name="Fukano H."/>
            <person name="Wada S."/>
            <person name="Kurata O."/>
            <person name="Katayama K."/>
            <person name="Fujiwara N."/>
            <person name="Hoshino Y."/>
        </authorList>
    </citation>
    <scope>NUCLEOTIDE SEQUENCE [LARGE SCALE GENOMIC DNA]</scope>
    <source>
        <strain evidence="6 7">NJB0901</strain>
    </source>
</reference>
<evidence type="ECO:0000259" key="4">
    <source>
        <dbReference type="PROSITE" id="PS51077"/>
    </source>
</evidence>
<dbReference type="PANTHER" id="PTHR30136">
    <property type="entry name" value="HELIX-TURN-HELIX TRANSCRIPTIONAL REGULATOR, ICLR FAMILY"/>
    <property type="match status" value="1"/>
</dbReference>
<evidence type="ECO:0000313" key="7">
    <source>
        <dbReference type="Proteomes" id="UP000217954"/>
    </source>
</evidence>
<dbReference type="PANTHER" id="PTHR30136:SF24">
    <property type="entry name" value="HTH-TYPE TRANSCRIPTIONAL REPRESSOR ALLR"/>
    <property type="match status" value="1"/>
</dbReference>
<evidence type="ECO:0000313" key="6">
    <source>
        <dbReference type="EMBL" id="BAX99651.1"/>
    </source>
</evidence>
<organism evidence="6 7">
    <name type="scientific">[Mycobacterium] stephanolepidis</name>
    <dbReference type="NCBI Taxonomy" id="1520670"/>
    <lineage>
        <taxon>Bacteria</taxon>
        <taxon>Bacillati</taxon>
        <taxon>Actinomycetota</taxon>
        <taxon>Actinomycetes</taxon>
        <taxon>Mycobacteriales</taxon>
        <taxon>Mycobacteriaceae</taxon>
        <taxon>Mycobacteroides</taxon>
    </lineage>
</organism>
<proteinExistence type="predicted"/>